<evidence type="ECO:0000313" key="1">
    <source>
        <dbReference type="EMBL" id="SUA43986.1"/>
    </source>
</evidence>
<dbReference type="AlphaFoldDB" id="A0A378WRR8"/>
<sequence length="260" mass="29953">MIDNAFITYAADILGDTDTGLSGGEIIKYFSKYAVQYAQTIPHFKLPFRNGNLNINKRTALAENLRVFKPAHQFSIIKELCTNSKFADNSQVQELLTTLVARYPVLEEEKGAVAEIIKETKHWLDKYPEVLKLYDEALQKKGHNIYPRNLLDDLRLSLEILLKEVLGNSKSLENQTSDLGKFLESKNVSPYARTLYIDGLKKFASYQNNSVKHDDRSQKIEVDFIVEQTTVLMRFLVQLDSHRKSNKPNEKAELHWDWSK</sequence>
<organism evidence="1 2">
    <name type="scientific">Neisseria zoodegmatis</name>
    <dbReference type="NCBI Taxonomy" id="326523"/>
    <lineage>
        <taxon>Bacteria</taxon>
        <taxon>Pseudomonadati</taxon>
        <taxon>Pseudomonadota</taxon>
        <taxon>Betaproteobacteria</taxon>
        <taxon>Neisseriales</taxon>
        <taxon>Neisseriaceae</taxon>
        <taxon>Neisseria</taxon>
    </lineage>
</organism>
<reference evidence="1 2" key="1">
    <citation type="submission" date="2018-06" db="EMBL/GenBank/DDBJ databases">
        <authorList>
            <consortium name="Pathogen Informatics"/>
            <person name="Doyle S."/>
        </authorList>
    </citation>
    <scope>NUCLEOTIDE SEQUENCE [LARGE SCALE GENOMIC DNA]</scope>
    <source>
        <strain evidence="1 2">NCTC12229</strain>
    </source>
</reference>
<dbReference type="Proteomes" id="UP000254055">
    <property type="component" value="Unassembled WGS sequence"/>
</dbReference>
<protein>
    <submittedName>
        <fullName evidence="1">Uncharacterized protein</fullName>
    </submittedName>
</protein>
<evidence type="ECO:0000313" key="2">
    <source>
        <dbReference type="Proteomes" id="UP000254055"/>
    </source>
</evidence>
<dbReference type="OrthoDB" id="5688165at2"/>
<dbReference type="EMBL" id="UGRS01000002">
    <property type="protein sequence ID" value="SUA43986.1"/>
    <property type="molecule type" value="Genomic_DNA"/>
</dbReference>
<name>A0A378WRR8_9NEIS</name>
<gene>
    <name evidence="1" type="ORF">NCTC12229_01469</name>
</gene>
<accession>A0A378WRR8</accession>
<dbReference type="RefSeq" id="WP_085355560.1">
    <property type="nucleotide sequence ID" value="NZ_UGRS01000002.1"/>
</dbReference>
<proteinExistence type="predicted"/>